<keyword evidence="1" id="KW-1133">Transmembrane helix</keyword>
<evidence type="ECO:0000313" key="3">
    <source>
        <dbReference type="EMBL" id="MZI92202.1"/>
    </source>
</evidence>
<keyword evidence="1" id="KW-0812">Transmembrane</keyword>
<keyword evidence="4" id="KW-1185">Reference proteome</keyword>
<dbReference type="Proteomes" id="UP000462621">
    <property type="component" value="Unassembled WGS sequence"/>
</dbReference>
<dbReference type="Gene3D" id="3.30.70.1290">
    <property type="entry name" value="Transposase IS200-like"/>
    <property type="match status" value="1"/>
</dbReference>
<dbReference type="InterPro" id="IPR002686">
    <property type="entry name" value="Transposase_17"/>
</dbReference>
<dbReference type="PANTHER" id="PTHR34322:SF2">
    <property type="entry name" value="TRANSPOSASE IS200-LIKE DOMAIN-CONTAINING PROTEIN"/>
    <property type="match status" value="1"/>
</dbReference>
<proteinExistence type="predicted"/>
<dbReference type="SMART" id="SM01321">
    <property type="entry name" value="Y1_Tnp"/>
    <property type="match status" value="1"/>
</dbReference>
<organism evidence="3 4">
    <name type="scientific">Vibrio eleionomae</name>
    <dbReference type="NCBI Taxonomy" id="2653505"/>
    <lineage>
        <taxon>Bacteria</taxon>
        <taxon>Pseudomonadati</taxon>
        <taxon>Pseudomonadota</taxon>
        <taxon>Gammaproteobacteria</taxon>
        <taxon>Vibrionales</taxon>
        <taxon>Vibrionaceae</taxon>
        <taxon>Vibrio</taxon>
    </lineage>
</organism>
<accession>A0A7X4LIC2</accession>
<dbReference type="EMBL" id="WEKT01000003">
    <property type="protein sequence ID" value="MZI92202.1"/>
    <property type="molecule type" value="Genomic_DNA"/>
</dbReference>
<protein>
    <submittedName>
        <fullName evidence="3">Transposase</fullName>
    </submittedName>
</protein>
<dbReference type="RefSeq" id="WP_161153505.1">
    <property type="nucleotide sequence ID" value="NZ_WEKT01000003.1"/>
</dbReference>
<keyword evidence="1" id="KW-0472">Membrane</keyword>
<dbReference type="GO" id="GO:0006313">
    <property type="term" value="P:DNA transposition"/>
    <property type="evidence" value="ECO:0007669"/>
    <property type="project" value="InterPro"/>
</dbReference>
<dbReference type="GO" id="GO:0004803">
    <property type="term" value="F:transposase activity"/>
    <property type="evidence" value="ECO:0007669"/>
    <property type="project" value="InterPro"/>
</dbReference>
<gene>
    <name evidence="3" type="ORF">F9817_03150</name>
</gene>
<feature type="domain" description="Transposase IS200-like" evidence="2">
    <location>
        <begin position="13"/>
        <end position="187"/>
    </location>
</feature>
<comment type="caution">
    <text evidence="3">The sequence shown here is derived from an EMBL/GenBank/DDBJ whole genome shotgun (WGS) entry which is preliminary data.</text>
</comment>
<dbReference type="PANTHER" id="PTHR34322">
    <property type="entry name" value="TRANSPOSASE, Y1_TNP DOMAIN-CONTAINING"/>
    <property type="match status" value="1"/>
</dbReference>
<reference evidence="3 4" key="1">
    <citation type="submission" date="2019-10" db="EMBL/GenBank/DDBJ databases">
        <title>Vibrio sp. nov. isolated from a shrimp pond.</title>
        <authorList>
            <person name="Gomez-Gil B."/>
            <person name="Enciso-Ibarra J."/>
            <person name="Enciso-Ibarra K."/>
            <person name="Bolan-Mejia C."/>
        </authorList>
    </citation>
    <scope>NUCLEOTIDE SEQUENCE [LARGE SCALE GENOMIC DNA]</scope>
    <source>
        <strain evidence="3 4">CAIM 722</strain>
    </source>
</reference>
<dbReference type="SUPFAM" id="SSF143422">
    <property type="entry name" value="Transposase IS200-like"/>
    <property type="match status" value="1"/>
</dbReference>
<dbReference type="AlphaFoldDB" id="A0A7X4LIC2"/>
<dbReference type="GO" id="GO:0003677">
    <property type="term" value="F:DNA binding"/>
    <property type="evidence" value="ECO:0007669"/>
    <property type="project" value="InterPro"/>
</dbReference>
<sequence>MTTARKHTVDLNITPYYHCVSRCVRRSYLCGFDEFSGKSYEHRRAWVEQRILLLATIYCIDVCAYAVMSNHYHLVVHVNREKAKDLSDHEVIERWGKIHSLHPLTVRYLSRELMTKSEKRAAQKLVNQWRERLYSLSWMMKDLNMDIAKQANVEDGCTGHFWEGRFKSQALLDEQALLAAMTYVDLNPVRAKIAPTPETSIHTSIKYRLDSMALHQVKPNELFPFSGNEHQEKNQGIPFNFNEYLELLDCVGRQHRDDERGKIDNTMPNIMRRIHTDKNTFLAICSAIEGKRTQWVGSQHQLKQAKAHLKQHRIHGICL</sequence>
<dbReference type="InterPro" id="IPR036515">
    <property type="entry name" value="Transposase_17_sf"/>
</dbReference>
<name>A0A7X4LIC2_9VIBR</name>
<evidence type="ECO:0000313" key="4">
    <source>
        <dbReference type="Proteomes" id="UP000462621"/>
    </source>
</evidence>
<feature type="transmembrane region" description="Helical" evidence="1">
    <location>
        <begin position="51"/>
        <end position="68"/>
    </location>
</feature>
<evidence type="ECO:0000256" key="1">
    <source>
        <dbReference type="SAM" id="Phobius"/>
    </source>
</evidence>
<evidence type="ECO:0000259" key="2">
    <source>
        <dbReference type="SMART" id="SM01321"/>
    </source>
</evidence>